<name>A0A6G1HZZ4_9PEZI</name>
<organism evidence="2 3">
    <name type="scientific">Trichodelitschia bisporula</name>
    <dbReference type="NCBI Taxonomy" id="703511"/>
    <lineage>
        <taxon>Eukaryota</taxon>
        <taxon>Fungi</taxon>
        <taxon>Dikarya</taxon>
        <taxon>Ascomycota</taxon>
        <taxon>Pezizomycotina</taxon>
        <taxon>Dothideomycetes</taxon>
        <taxon>Dothideomycetes incertae sedis</taxon>
        <taxon>Phaeotrichales</taxon>
        <taxon>Phaeotrichaceae</taxon>
        <taxon>Trichodelitschia</taxon>
    </lineage>
</organism>
<feature type="region of interest" description="Disordered" evidence="1">
    <location>
        <begin position="44"/>
        <end position="160"/>
    </location>
</feature>
<evidence type="ECO:0000313" key="2">
    <source>
        <dbReference type="EMBL" id="KAF2401600.1"/>
    </source>
</evidence>
<feature type="compositionally biased region" description="Basic residues" evidence="1">
    <location>
        <begin position="125"/>
        <end position="135"/>
    </location>
</feature>
<dbReference type="GO" id="GO:0006338">
    <property type="term" value="P:chromatin remodeling"/>
    <property type="evidence" value="ECO:0007669"/>
    <property type="project" value="InterPro"/>
</dbReference>
<dbReference type="EMBL" id="ML996692">
    <property type="protein sequence ID" value="KAF2401600.1"/>
    <property type="molecule type" value="Genomic_DNA"/>
</dbReference>
<feature type="compositionally biased region" description="Polar residues" evidence="1">
    <location>
        <begin position="75"/>
        <end position="85"/>
    </location>
</feature>
<feature type="compositionally biased region" description="Basic and acidic residues" evidence="1">
    <location>
        <begin position="209"/>
        <end position="219"/>
    </location>
</feature>
<dbReference type="PANTHER" id="PTHR28061">
    <property type="entry name" value="INO EIGHTY SUBUNIT 4"/>
    <property type="match status" value="1"/>
</dbReference>
<dbReference type="OrthoDB" id="4093188at2759"/>
<feature type="compositionally biased region" description="Polar residues" evidence="1">
    <location>
        <begin position="44"/>
        <end position="56"/>
    </location>
</feature>
<feature type="compositionally biased region" description="Low complexity" evidence="1">
    <location>
        <begin position="1"/>
        <end position="17"/>
    </location>
</feature>
<accession>A0A6G1HZZ4</accession>
<feature type="region of interest" description="Disordered" evidence="1">
    <location>
        <begin position="200"/>
        <end position="262"/>
    </location>
</feature>
<evidence type="ECO:0000313" key="3">
    <source>
        <dbReference type="Proteomes" id="UP000799640"/>
    </source>
</evidence>
<dbReference type="AlphaFoldDB" id="A0A6G1HZZ4"/>
<feature type="region of interest" description="Disordered" evidence="1">
    <location>
        <begin position="1"/>
        <end position="21"/>
    </location>
</feature>
<feature type="compositionally biased region" description="Polar residues" evidence="1">
    <location>
        <begin position="220"/>
        <end position="243"/>
    </location>
</feature>
<gene>
    <name evidence="2" type="ORF">EJ06DRAFT_350973</name>
</gene>
<protein>
    <recommendedName>
        <fullName evidence="4">DUF1711-domain-containing protein</fullName>
    </recommendedName>
</protein>
<dbReference type="Pfam" id="PF08193">
    <property type="entry name" value="INO80_Ies4"/>
    <property type="match status" value="1"/>
</dbReference>
<evidence type="ECO:0000256" key="1">
    <source>
        <dbReference type="SAM" id="MobiDB-lite"/>
    </source>
</evidence>
<dbReference type="InterPro" id="IPR013175">
    <property type="entry name" value="INO80_su_Ies4"/>
</dbReference>
<dbReference type="PANTHER" id="PTHR28061:SF1">
    <property type="entry name" value="INO80 COMPLEX SUBUNIT 4"/>
    <property type="match status" value="1"/>
</dbReference>
<dbReference type="Proteomes" id="UP000799640">
    <property type="component" value="Unassembled WGS sequence"/>
</dbReference>
<keyword evidence="3" id="KW-1185">Reference proteome</keyword>
<feature type="compositionally biased region" description="Low complexity" evidence="1">
    <location>
        <begin position="57"/>
        <end position="74"/>
    </location>
</feature>
<reference evidence="2" key="1">
    <citation type="journal article" date="2020" name="Stud. Mycol.">
        <title>101 Dothideomycetes genomes: a test case for predicting lifestyles and emergence of pathogens.</title>
        <authorList>
            <person name="Haridas S."/>
            <person name="Albert R."/>
            <person name="Binder M."/>
            <person name="Bloem J."/>
            <person name="Labutti K."/>
            <person name="Salamov A."/>
            <person name="Andreopoulos B."/>
            <person name="Baker S."/>
            <person name="Barry K."/>
            <person name="Bills G."/>
            <person name="Bluhm B."/>
            <person name="Cannon C."/>
            <person name="Castanera R."/>
            <person name="Culley D."/>
            <person name="Daum C."/>
            <person name="Ezra D."/>
            <person name="Gonzalez J."/>
            <person name="Henrissat B."/>
            <person name="Kuo A."/>
            <person name="Liang C."/>
            <person name="Lipzen A."/>
            <person name="Lutzoni F."/>
            <person name="Magnuson J."/>
            <person name="Mondo S."/>
            <person name="Nolan M."/>
            <person name="Ohm R."/>
            <person name="Pangilinan J."/>
            <person name="Park H.-J."/>
            <person name="Ramirez L."/>
            <person name="Alfaro M."/>
            <person name="Sun H."/>
            <person name="Tritt A."/>
            <person name="Yoshinaga Y."/>
            <person name="Zwiers L.-H."/>
            <person name="Turgeon B."/>
            <person name="Goodwin S."/>
            <person name="Spatafora J."/>
            <person name="Crous P."/>
            <person name="Grigoriev I."/>
        </authorList>
    </citation>
    <scope>NUCLEOTIDE SEQUENCE</scope>
    <source>
        <strain evidence="2">CBS 262.69</strain>
    </source>
</reference>
<dbReference type="GO" id="GO:0031011">
    <property type="term" value="C:Ino80 complex"/>
    <property type="evidence" value="ECO:0007669"/>
    <property type="project" value="InterPro"/>
</dbReference>
<proteinExistence type="predicted"/>
<evidence type="ECO:0008006" key="4">
    <source>
        <dbReference type="Google" id="ProtNLM"/>
    </source>
</evidence>
<sequence length="262" mass="26841">MSNSNSTTAASKASSSRGKSKMVALNISSGKLAQWESKVGLKSTLHSKASPSTDENSVAPSTAVAEASPPVVASDENTPVPSVSTPNANLLAPPPNPVRRKGIPGPKPGMKRTASQMAMDGAPKPRGKPGPKKKPRVSELNGSTPTGTAPPAPAHKLGPKANQGAINACLRALDRTGKPCRKWERRGFQVKSFTGITWDAPTWGANKKPMADFHGDVKSDSSQASDAKPTHQSSGVASDTNSAGEAATHAASSPAPVMANGT</sequence>